<proteinExistence type="inferred from homology"/>
<feature type="region of interest" description="Disordered" evidence="3">
    <location>
        <begin position="358"/>
        <end position="404"/>
    </location>
</feature>
<keyword evidence="2" id="KW-0184">Conjugation</keyword>
<comment type="similarity">
    <text evidence="1">Belongs to the MobA/MobL family.</text>
</comment>
<dbReference type="OrthoDB" id="1826980at2"/>
<comment type="caution">
    <text evidence="5">The sequence shown here is derived from an EMBL/GenBank/DDBJ whole genome shotgun (WGS) entry which is preliminary data.</text>
</comment>
<evidence type="ECO:0000313" key="5">
    <source>
        <dbReference type="EMBL" id="TMM55123.1"/>
    </source>
</evidence>
<reference evidence="5 6" key="1">
    <citation type="submission" date="2019-05" db="EMBL/GenBank/DDBJ databases">
        <title>Sulfitobacter sabulilitoris sp. nov., isolated from a marine sand.</title>
        <authorList>
            <person name="Yoon J.-H."/>
        </authorList>
    </citation>
    <scope>NUCLEOTIDE SEQUENCE [LARGE SCALE GENOMIC DNA]</scope>
    <source>
        <strain evidence="5 6">HSMS-29</strain>
    </source>
</reference>
<dbReference type="EMBL" id="VANS01000001">
    <property type="protein sequence ID" value="TMM55123.1"/>
    <property type="molecule type" value="Genomic_DNA"/>
</dbReference>
<dbReference type="Proteomes" id="UP000309550">
    <property type="component" value="Unassembled WGS sequence"/>
</dbReference>
<feature type="domain" description="MobA/MobL protein" evidence="4">
    <location>
        <begin position="19"/>
        <end position="249"/>
    </location>
</feature>
<feature type="compositionally biased region" description="Basic and acidic residues" evidence="3">
    <location>
        <begin position="302"/>
        <end position="318"/>
    </location>
</feature>
<name>A0A5S3PL57_9RHOB</name>
<feature type="region of interest" description="Disordered" evidence="3">
    <location>
        <begin position="231"/>
        <end position="267"/>
    </location>
</feature>
<dbReference type="RefSeq" id="WP_138661293.1">
    <property type="nucleotide sequence ID" value="NZ_VANS01000001.1"/>
</dbReference>
<feature type="region of interest" description="Disordered" evidence="3">
    <location>
        <begin position="302"/>
        <end position="329"/>
    </location>
</feature>
<evidence type="ECO:0000256" key="2">
    <source>
        <dbReference type="ARBA" id="ARBA00022971"/>
    </source>
</evidence>
<dbReference type="InterPro" id="IPR005053">
    <property type="entry name" value="MobA_MobL"/>
</dbReference>
<protein>
    <submittedName>
        <fullName evidence="5">Conjugal transfer protein</fullName>
    </submittedName>
</protein>
<organism evidence="5 6">
    <name type="scientific">Sulfitobacter sabulilitoris</name>
    <dbReference type="NCBI Taxonomy" id="2562655"/>
    <lineage>
        <taxon>Bacteria</taxon>
        <taxon>Pseudomonadati</taxon>
        <taxon>Pseudomonadota</taxon>
        <taxon>Alphaproteobacteria</taxon>
        <taxon>Rhodobacterales</taxon>
        <taxon>Roseobacteraceae</taxon>
        <taxon>Sulfitobacter</taxon>
    </lineage>
</organism>
<keyword evidence="6" id="KW-1185">Reference proteome</keyword>
<sequence>MIHPASRLEVVIHSRADGRNAVKSAAYCARASYRDDRVGMRFRAGRTGGLLSHELINWKGDAEALWNRAEQVETRSNARVIRELRPSLPAELPLAEQIRLVRGFGLWLRDEYGVAVQADIHAPRFLDRVEERLHQTGKLDMPREKYLEALYDPDLTNRNFHAHILMTTREVCPIHGNFGAKTRILDDRKAGPHEIMRLRQEWEKRTNAALKRVGSNAKVDLRSYKTMTREGDAPEGLIAQDHLGPRRAARSRRLQAQGEDTSRAGKRRQAVRAFNEFTWQSWMVLRALEREKSRREAEAIARDREAARKKEADAERHRLQSSQSAEDAGEVLGNATQFDSLKTGSELAQAISWALQAKNELPSEPPDEFSSPVDLETYEAPPGPPQPRPVLEVKVRRVRGQRSR</sequence>
<gene>
    <name evidence="5" type="ORF">FDT80_06025</name>
</gene>
<evidence type="ECO:0000256" key="1">
    <source>
        <dbReference type="ARBA" id="ARBA00010873"/>
    </source>
</evidence>
<accession>A0A5S3PL57</accession>
<dbReference type="AlphaFoldDB" id="A0A5S3PL57"/>
<evidence type="ECO:0000259" key="4">
    <source>
        <dbReference type="Pfam" id="PF03389"/>
    </source>
</evidence>
<dbReference type="Pfam" id="PF03389">
    <property type="entry name" value="MobA_MobL"/>
    <property type="match status" value="1"/>
</dbReference>
<evidence type="ECO:0000256" key="3">
    <source>
        <dbReference type="SAM" id="MobiDB-lite"/>
    </source>
</evidence>
<evidence type="ECO:0000313" key="6">
    <source>
        <dbReference type="Proteomes" id="UP000309550"/>
    </source>
</evidence>
<dbReference type="Gene3D" id="3.30.930.30">
    <property type="match status" value="1"/>
</dbReference>